<dbReference type="PANTHER" id="PTHR31956">
    <property type="entry name" value="NON-SPECIFIC PHOSPHOLIPASE C4-RELATED"/>
    <property type="match status" value="1"/>
</dbReference>
<dbReference type="PANTHER" id="PTHR31956:SF1">
    <property type="entry name" value="NON-SPECIFIC PHOSPHOLIPASE C1"/>
    <property type="match status" value="1"/>
</dbReference>
<dbReference type="RefSeq" id="WP_290259253.1">
    <property type="nucleotide sequence ID" value="NZ_JAUFQG010000004.1"/>
</dbReference>
<dbReference type="Proteomes" id="UP001595840">
    <property type="component" value="Unassembled WGS sequence"/>
</dbReference>
<dbReference type="InterPro" id="IPR017850">
    <property type="entry name" value="Alkaline_phosphatase_core_sf"/>
</dbReference>
<keyword evidence="3" id="KW-1185">Reference proteome</keyword>
<keyword evidence="1" id="KW-0378">Hydrolase</keyword>
<dbReference type="Pfam" id="PF04185">
    <property type="entry name" value="Phosphoesterase"/>
    <property type="match status" value="1"/>
</dbReference>
<evidence type="ECO:0000313" key="3">
    <source>
        <dbReference type="Proteomes" id="UP001595840"/>
    </source>
</evidence>
<accession>A0ABV8V6N1</accession>
<evidence type="ECO:0000313" key="2">
    <source>
        <dbReference type="EMBL" id="MFC4362694.1"/>
    </source>
</evidence>
<dbReference type="Gene3D" id="3.40.720.10">
    <property type="entry name" value="Alkaline Phosphatase, subunit A"/>
    <property type="match status" value="2"/>
</dbReference>
<organism evidence="2 3">
    <name type="scientific">Simiduia curdlanivorans</name>
    <dbReference type="NCBI Taxonomy" id="1492769"/>
    <lineage>
        <taxon>Bacteria</taxon>
        <taxon>Pseudomonadati</taxon>
        <taxon>Pseudomonadota</taxon>
        <taxon>Gammaproteobacteria</taxon>
        <taxon>Cellvibrionales</taxon>
        <taxon>Cellvibrionaceae</taxon>
        <taxon>Simiduia</taxon>
    </lineage>
</organism>
<name>A0ABV8V6N1_9GAMM</name>
<dbReference type="EMBL" id="JBHSCX010000008">
    <property type="protein sequence ID" value="MFC4362694.1"/>
    <property type="molecule type" value="Genomic_DNA"/>
</dbReference>
<dbReference type="InterPro" id="IPR007312">
    <property type="entry name" value="Phosphoesterase"/>
</dbReference>
<comment type="caution">
    <text evidence="2">The sequence shown here is derived from an EMBL/GenBank/DDBJ whole genome shotgun (WGS) entry which is preliminary data.</text>
</comment>
<gene>
    <name evidence="2" type="ORF">ACFOX3_10290</name>
</gene>
<reference evidence="3" key="1">
    <citation type="journal article" date="2019" name="Int. J. Syst. Evol. Microbiol.">
        <title>The Global Catalogue of Microorganisms (GCM) 10K type strain sequencing project: providing services to taxonomists for standard genome sequencing and annotation.</title>
        <authorList>
            <consortium name="The Broad Institute Genomics Platform"/>
            <consortium name="The Broad Institute Genome Sequencing Center for Infectious Disease"/>
            <person name="Wu L."/>
            <person name="Ma J."/>
        </authorList>
    </citation>
    <scope>NUCLEOTIDE SEQUENCE [LARGE SCALE GENOMIC DNA]</scope>
    <source>
        <strain evidence="3">CECT 8570</strain>
    </source>
</reference>
<protein>
    <submittedName>
        <fullName evidence="2">Alkaline phosphatase family protein</fullName>
    </submittedName>
</protein>
<proteinExistence type="predicted"/>
<sequence>MTEPTPPHPEETRILPNIDHIVYVMFENRSLDNLLGWLYDKPPKNMIPPIPHGPQYDGLRENTYKLPLKPHYWSPVTYYPIKRGVGKNGFTVPNLDPNEAYPNVMNQLFGDAEHTVKVPPQAAKPALMQGFLQDFDADDDTWSETLQITETYTPSELPVLNGLAKQYAVCDRWYSSMPTQTNPNRAFALCGTSLGRLENKNIMALEQFKTPTIWNALATKKTEMGIYFHETWHDNQCFTQYTFPSMNTVDKSLLNIRKIDAPDLGFYARAQAGNLPAFSYIEPKWGYGAGPHTMRQGNDYHPPTDVRYGEKLLHNIYTALKSNPNAWERTLLIVTFDEHGGTYDHHAPAWGAVNPGDEQSRNSSFKFNLYGVRVPTLLISPQVPEGTVFREPLDSNYPFDHTSILATLLKWQGIDPAKANLFDRVATAPTFEAVVSTRVINKGANIPDPGDNFDINACADLFEGIPSSIVRYISSIAKTRQGVVRLIEDYKAHQA</sequence>
<dbReference type="SUPFAM" id="SSF53649">
    <property type="entry name" value="Alkaline phosphatase-like"/>
    <property type="match status" value="1"/>
</dbReference>
<evidence type="ECO:0000256" key="1">
    <source>
        <dbReference type="ARBA" id="ARBA00022801"/>
    </source>
</evidence>